<dbReference type="Proteomes" id="UP001189429">
    <property type="component" value="Unassembled WGS sequence"/>
</dbReference>
<protein>
    <submittedName>
        <fullName evidence="2">Uncharacterized protein</fullName>
    </submittedName>
</protein>
<reference evidence="2" key="1">
    <citation type="submission" date="2023-10" db="EMBL/GenBank/DDBJ databases">
        <authorList>
            <person name="Chen Y."/>
            <person name="Shah S."/>
            <person name="Dougan E. K."/>
            <person name="Thang M."/>
            <person name="Chan C."/>
        </authorList>
    </citation>
    <scope>NUCLEOTIDE SEQUENCE [LARGE SCALE GENOMIC DNA]</scope>
</reference>
<evidence type="ECO:0000313" key="3">
    <source>
        <dbReference type="Proteomes" id="UP001189429"/>
    </source>
</evidence>
<proteinExistence type="predicted"/>
<feature type="compositionally biased region" description="Low complexity" evidence="1">
    <location>
        <begin position="47"/>
        <end position="61"/>
    </location>
</feature>
<keyword evidence="3" id="KW-1185">Reference proteome</keyword>
<feature type="region of interest" description="Disordered" evidence="1">
    <location>
        <begin position="38"/>
        <end position="61"/>
    </location>
</feature>
<sequence>MCGFQLPAAMPPLKPGAPGAPAVGLARRRSSQTLPCLPALSERPAPRAHAPGPRGALAAVAADAARPCGTQASSGAGEEPQIFLFDEDDSAVPWGLGDCSGGELKEADGPAVALADLFCLGA</sequence>
<comment type="caution">
    <text evidence="2">The sequence shown here is derived from an EMBL/GenBank/DDBJ whole genome shotgun (WGS) entry which is preliminary data.</text>
</comment>
<name>A0ABN9PWS7_9DINO</name>
<accession>A0ABN9PWS7</accession>
<evidence type="ECO:0000313" key="2">
    <source>
        <dbReference type="EMBL" id="CAK0796563.1"/>
    </source>
</evidence>
<dbReference type="EMBL" id="CAUYUJ010001570">
    <property type="protein sequence ID" value="CAK0796563.1"/>
    <property type="molecule type" value="Genomic_DNA"/>
</dbReference>
<gene>
    <name evidence="2" type="ORF">PCOR1329_LOCUS5916</name>
</gene>
<organism evidence="2 3">
    <name type="scientific">Prorocentrum cordatum</name>
    <dbReference type="NCBI Taxonomy" id="2364126"/>
    <lineage>
        <taxon>Eukaryota</taxon>
        <taxon>Sar</taxon>
        <taxon>Alveolata</taxon>
        <taxon>Dinophyceae</taxon>
        <taxon>Prorocentrales</taxon>
        <taxon>Prorocentraceae</taxon>
        <taxon>Prorocentrum</taxon>
    </lineage>
</organism>
<evidence type="ECO:0000256" key="1">
    <source>
        <dbReference type="SAM" id="MobiDB-lite"/>
    </source>
</evidence>